<dbReference type="InterPro" id="IPR020456">
    <property type="entry name" value="Acylphosphatase"/>
</dbReference>
<comment type="catalytic activity">
    <reaction evidence="4 5 6">
        <text>an acyl phosphate + H2O = a carboxylate + phosphate + H(+)</text>
        <dbReference type="Rhea" id="RHEA:14965"/>
        <dbReference type="ChEBI" id="CHEBI:15377"/>
        <dbReference type="ChEBI" id="CHEBI:15378"/>
        <dbReference type="ChEBI" id="CHEBI:29067"/>
        <dbReference type="ChEBI" id="CHEBI:43474"/>
        <dbReference type="ChEBI" id="CHEBI:59918"/>
        <dbReference type="EC" id="3.6.1.7"/>
    </reaction>
</comment>
<accession>A0A926RWX2</accession>
<evidence type="ECO:0000256" key="2">
    <source>
        <dbReference type="ARBA" id="ARBA00012150"/>
    </source>
</evidence>
<reference evidence="9" key="1">
    <citation type="submission" date="2020-09" db="EMBL/GenBank/DDBJ databases">
        <title>A novel bacterium of genus Bacillus, isolated from South China Sea.</title>
        <authorList>
            <person name="Huang H."/>
            <person name="Mo K."/>
            <person name="Hu Y."/>
        </authorList>
    </citation>
    <scope>NUCLEOTIDE SEQUENCE</scope>
    <source>
        <strain evidence="9">IB182487</strain>
    </source>
</reference>
<evidence type="ECO:0000313" key="10">
    <source>
        <dbReference type="Proteomes" id="UP000626844"/>
    </source>
</evidence>
<gene>
    <name evidence="9" type="ORF">IC621_04985</name>
</gene>
<dbReference type="Pfam" id="PF00708">
    <property type="entry name" value="Acylphosphatase"/>
    <property type="match status" value="1"/>
</dbReference>
<evidence type="ECO:0000256" key="4">
    <source>
        <dbReference type="ARBA" id="ARBA00047645"/>
    </source>
</evidence>
<dbReference type="PROSITE" id="PS00151">
    <property type="entry name" value="ACYLPHOSPHATASE_2"/>
    <property type="match status" value="1"/>
</dbReference>
<dbReference type="GO" id="GO:0003998">
    <property type="term" value="F:acylphosphatase activity"/>
    <property type="evidence" value="ECO:0007669"/>
    <property type="project" value="UniProtKB-EC"/>
</dbReference>
<dbReference type="AlphaFoldDB" id="A0A926RWX2"/>
<dbReference type="InterPro" id="IPR036046">
    <property type="entry name" value="Acylphosphatase-like_dom_sf"/>
</dbReference>
<dbReference type="PANTHER" id="PTHR47268:SF4">
    <property type="entry name" value="ACYLPHOSPHATASE"/>
    <property type="match status" value="1"/>
</dbReference>
<evidence type="ECO:0000313" key="9">
    <source>
        <dbReference type="EMBL" id="MBD1379577.1"/>
    </source>
</evidence>
<sequence length="90" mass="10130">MLKHYHLIVSGKVQGVGFRFFSQTLAAEHHVYGWAKNLEDGSVEIKAEGDETNLDEFVAALRKGNRFAKVAHIELSAKDEIEGFTSFKTY</sequence>
<evidence type="ECO:0000256" key="3">
    <source>
        <dbReference type="ARBA" id="ARBA00015991"/>
    </source>
</evidence>
<dbReference type="PROSITE" id="PS00150">
    <property type="entry name" value="ACYLPHOSPHATASE_1"/>
    <property type="match status" value="1"/>
</dbReference>
<dbReference type="SUPFAM" id="SSF54975">
    <property type="entry name" value="Acylphosphatase/BLUF domain-like"/>
    <property type="match status" value="1"/>
</dbReference>
<feature type="active site" evidence="5">
    <location>
        <position position="19"/>
    </location>
</feature>
<name>A0A926RWX2_9BACI</name>
<dbReference type="InterPro" id="IPR001792">
    <property type="entry name" value="Acylphosphatase-like_dom"/>
</dbReference>
<dbReference type="PANTHER" id="PTHR47268">
    <property type="entry name" value="ACYLPHOSPHATASE"/>
    <property type="match status" value="1"/>
</dbReference>
<evidence type="ECO:0000256" key="1">
    <source>
        <dbReference type="ARBA" id="ARBA00005614"/>
    </source>
</evidence>
<evidence type="ECO:0000256" key="5">
    <source>
        <dbReference type="PROSITE-ProRule" id="PRU00520"/>
    </source>
</evidence>
<organism evidence="9 10">
    <name type="scientific">Metabacillus arenae</name>
    <dbReference type="NCBI Taxonomy" id="2771434"/>
    <lineage>
        <taxon>Bacteria</taxon>
        <taxon>Bacillati</taxon>
        <taxon>Bacillota</taxon>
        <taxon>Bacilli</taxon>
        <taxon>Bacillales</taxon>
        <taxon>Bacillaceae</taxon>
        <taxon>Metabacillus</taxon>
    </lineage>
</organism>
<dbReference type="EC" id="3.6.1.7" evidence="2 5"/>
<feature type="active site" evidence="5">
    <location>
        <position position="37"/>
    </location>
</feature>
<dbReference type="Proteomes" id="UP000626844">
    <property type="component" value="Unassembled WGS sequence"/>
</dbReference>
<dbReference type="InterPro" id="IPR017968">
    <property type="entry name" value="Acylphosphatase_CS"/>
</dbReference>
<proteinExistence type="inferred from homology"/>
<dbReference type="RefSeq" id="WP_191156357.1">
    <property type="nucleotide sequence ID" value="NZ_JACXAI010000004.1"/>
</dbReference>
<dbReference type="PROSITE" id="PS51160">
    <property type="entry name" value="ACYLPHOSPHATASE_3"/>
    <property type="match status" value="1"/>
</dbReference>
<feature type="domain" description="Acylphosphatase-like" evidence="8">
    <location>
        <begin position="4"/>
        <end position="90"/>
    </location>
</feature>
<protein>
    <recommendedName>
        <fullName evidence="3 5">Acylphosphatase</fullName>
        <ecNumber evidence="2 5">3.6.1.7</ecNumber>
    </recommendedName>
</protein>
<dbReference type="Gene3D" id="3.30.70.100">
    <property type="match status" value="1"/>
</dbReference>
<keyword evidence="10" id="KW-1185">Reference proteome</keyword>
<comment type="caution">
    <text evidence="9">The sequence shown here is derived from an EMBL/GenBank/DDBJ whole genome shotgun (WGS) entry which is preliminary data.</text>
</comment>
<comment type="similarity">
    <text evidence="1 7">Belongs to the acylphosphatase family.</text>
</comment>
<dbReference type="EMBL" id="JACXAI010000004">
    <property type="protein sequence ID" value="MBD1379577.1"/>
    <property type="molecule type" value="Genomic_DNA"/>
</dbReference>
<keyword evidence="5 6" id="KW-0378">Hydrolase</keyword>
<evidence type="ECO:0000259" key="8">
    <source>
        <dbReference type="PROSITE" id="PS51160"/>
    </source>
</evidence>
<evidence type="ECO:0000256" key="6">
    <source>
        <dbReference type="RuleBase" id="RU000553"/>
    </source>
</evidence>
<evidence type="ECO:0000256" key="7">
    <source>
        <dbReference type="RuleBase" id="RU004168"/>
    </source>
</evidence>